<evidence type="ECO:0000256" key="12">
    <source>
        <dbReference type="ARBA" id="ARBA00023242"/>
    </source>
</evidence>
<dbReference type="InterPro" id="IPR013083">
    <property type="entry name" value="Znf_RING/FYVE/PHD"/>
</dbReference>
<organism evidence="17 18">
    <name type="scientific">Anopheles albimanus</name>
    <name type="common">New world malaria mosquito</name>
    <dbReference type="NCBI Taxonomy" id="7167"/>
    <lineage>
        <taxon>Eukaryota</taxon>
        <taxon>Metazoa</taxon>
        <taxon>Ecdysozoa</taxon>
        <taxon>Arthropoda</taxon>
        <taxon>Hexapoda</taxon>
        <taxon>Insecta</taxon>
        <taxon>Pterygota</taxon>
        <taxon>Neoptera</taxon>
        <taxon>Endopterygota</taxon>
        <taxon>Diptera</taxon>
        <taxon>Nematocera</taxon>
        <taxon>Culicoidea</taxon>
        <taxon>Culicidae</taxon>
        <taxon>Anophelinae</taxon>
        <taxon>Anopheles</taxon>
    </lineage>
</organism>
<feature type="region of interest" description="Disordered" evidence="16">
    <location>
        <begin position="845"/>
        <end position="876"/>
    </location>
</feature>
<dbReference type="Gene3D" id="6.10.20.60">
    <property type="entry name" value="PHD finger protein 12"/>
    <property type="match status" value="1"/>
</dbReference>
<feature type="compositionally biased region" description="Basic residues" evidence="16">
    <location>
        <begin position="42"/>
        <end position="53"/>
    </location>
</feature>
<dbReference type="InterPro" id="IPR038098">
    <property type="entry name" value="PHF12_MRG-bd_sf"/>
</dbReference>
<keyword evidence="6" id="KW-0677">Repeat</keyword>
<dbReference type="GO" id="GO:0008270">
    <property type="term" value="F:zinc ion binding"/>
    <property type="evidence" value="ECO:0007669"/>
    <property type="project" value="UniProtKB-KW"/>
</dbReference>
<dbReference type="InterPro" id="IPR011011">
    <property type="entry name" value="Znf_FYVE_PHD"/>
</dbReference>
<dbReference type="InterPro" id="IPR008984">
    <property type="entry name" value="SMAD_FHA_dom_sf"/>
</dbReference>
<protein>
    <recommendedName>
        <fullName evidence="14">PHD finger protein 12</fullName>
    </recommendedName>
    <alternativeName>
        <fullName evidence="15">PHD factor 1</fullName>
    </alternativeName>
</protein>
<sequence>MNERMCKQRALSYDVNAAGGLMPLIQALIKPPESTDSLGRTGLRRSSHPYYRRPGRGHNNDTCDACKEGGDLLCCDRCPSSFHLGCHDPPLSEQEIPHGQWVCHTCKCKAIDDPLGTTERAQLRDRSLSHKSSNSSGSSSGKVSIDGDHNDGGSGGMYSAPASPPQPPSLPPQQSLGPAAPLLPTENHSSDDTPMTESVQSVEHADRNAGRASMEAMFAEAIDGVEADEEMEEEDDEEEFKPNTPLDYLIRAAKILNPKQFELPSDYEVNFPFPGTEKPEYGKFGNGKRAKLRKMHELDCQGLVPLPARTCHVCGASCRKAPLVACDYCDLLFHQDCLDPPLTALPTAMWMCPNHVEQFVDWKLVNSVSASERIRLWNQFNGEVDHELVKTEFIRMVHRKNPPFRFKQKLRQRPKIVVPPAIEHMYRNPPPLLPSLKTFLRSRNVNRSVHFEDARIRYDDLTLLGLVEQEIKDIEEADEKLGFEKENSDDGTSEDEKESSKQPATKAVSSTTGERVGEDRESNKLKENSPEPAGDQLLGEGGSKSGDLGSIKTDITTEDLVHGTADVHQRSSEDIQLKAMARELDGLDEGLVRLLAIQRLKQILDEHPSCVDKNATSGTTRSASIERLSQQEDLKKMPLPSELLTKDDIERIAREFTSTNGTSNSGTIALKKELSNDACPNGESVGQQNVQVKGAAMPRIDLNHHTTSSTVASSGGTGLNNLMERIERQVQQQRIRVRAALTWIDLEEDGYFSFEKVDANDAICMSYRSFTIGSGPGNDVTLAKYGDCCCTSSRHAIIFYDEVTQMFELINYSEYGTEVNGQLYGCDFSDHSSCRRTEAKESCRSGATVQRKKNGRNEDGTMQEESSSPGILASNAKNEQLRQEVQSILSKSRKPNTLEEFYASTCMADVPIPACKCSPDRRIPVLVNGWEGSAILYHGALLRFGCHAFVFTIVDYDEGEDEFDDSYQDSDSDE</sequence>
<feature type="region of interest" description="Disordered" evidence="16">
    <location>
        <begin position="32"/>
        <end position="53"/>
    </location>
</feature>
<dbReference type="EnsemblMetazoa" id="AALB002409-RA">
    <property type="protein sequence ID" value="AALB002409-PA"/>
    <property type="gene ID" value="AALB002409"/>
</dbReference>
<dbReference type="PROSITE" id="PS01359">
    <property type="entry name" value="ZF_PHD_1"/>
    <property type="match status" value="1"/>
</dbReference>
<evidence type="ECO:0000256" key="3">
    <source>
        <dbReference type="ARBA" id="ARBA00022499"/>
    </source>
</evidence>
<evidence type="ECO:0000256" key="14">
    <source>
        <dbReference type="ARBA" id="ARBA00068755"/>
    </source>
</evidence>
<reference evidence="17" key="2">
    <citation type="submission" date="2022-08" db="UniProtKB">
        <authorList>
            <consortium name="EnsemblMetazoa"/>
        </authorList>
    </citation>
    <scope>IDENTIFICATION</scope>
    <source>
        <strain evidence="17">STECLA/ALBI9_A</strain>
    </source>
</reference>
<dbReference type="Pfam" id="PF16737">
    <property type="entry name" value="PHF12_MRG_bd"/>
    <property type="match status" value="1"/>
</dbReference>
<dbReference type="Pfam" id="PF00628">
    <property type="entry name" value="PHD"/>
    <property type="match status" value="2"/>
</dbReference>
<comment type="subunit">
    <text evidence="13">Component of SIN3 complexes. Interacts with SIN3A in a complex composed of HDAC1, SAP30 and SIN3A. Component of the SIN3B complex, which includes SIN3B, HDAC2 or HDAC1, PHF12 and MORF4L1; interacts directly with all subunits. Interacts with TLE5.</text>
</comment>
<evidence type="ECO:0000256" key="2">
    <source>
        <dbReference type="ARBA" id="ARBA00022491"/>
    </source>
</evidence>
<feature type="compositionally biased region" description="Polar residues" evidence="16">
    <location>
        <begin position="863"/>
        <end position="876"/>
    </location>
</feature>
<feature type="compositionally biased region" description="Basic and acidic residues" evidence="16">
    <location>
        <begin position="477"/>
        <end position="488"/>
    </location>
</feature>
<evidence type="ECO:0000256" key="16">
    <source>
        <dbReference type="SAM" id="MobiDB-lite"/>
    </source>
</evidence>
<dbReference type="Proteomes" id="UP000069272">
    <property type="component" value="Chromosome 2R"/>
</dbReference>
<keyword evidence="2" id="KW-0678">Repressor</keyword>
<feature type="compositionally biased region" description="Polar residues" evidence="16">
    <location>
        <begin position="501"/>
        <end position="513"/>
    </location>
</feature>
<dbReference type="VEuPathDB" id="VectorBase:AALB20_028039"/>
<dbReference type="GO" id="GO:0000122">
    <property type="term" value="P:negative regulation of transcription by RNA polymerase II"/>
    <property type="evidence" value="ECO:0007669"/>
    <property type="project" value="TreeGrafter"/>
</dbReference>
<keyword evidence="18" id="KW-1185">Reference proteome</keyword>
<evidence type="ECO:0000256" key="15">
    <source>
        <dbReference type="ARBA" id="ARBA00076589"/>
    </source>
</evidence>
<dbReference type="FunFam" id="3.30.40.10:FF:000154">
    <property type="entry name" value="PHD finger protein 12"/>
    <property type="match status" value="1"/>
</dbReference>
<dbReference type="GO" id="GO:0003714">
    <property type="term" value="F:transcription corepressor activity"/>
    <property type="evidence" value="ECO:0007669"/>
    <property type="project" value="InterPro"/>
</dbReference>
<keyword evidence="5" id="KW-0479">Metal-binding</keyword>
<evidence type="ECO:0000313" key="17">
    <source>
        <dbReference type="EnsemblMetazoa" id="AALB002409-PA"/>
    </source>
</evidence>
<dbReference type="Gene3D" id="3.30.40.10">
    <property type="entry name" value="Zinc/RING finger domain, C3HC4 (zinc finger)"/>
    <property type="match status" value="2"/>
</dbReference>
<keyword evidence="8" id="KW-0862">Zinc</keyword>
<dbReference type="InterPro" id="IPR000253">
    <property type="entry name" value="FHA_dom"/>
</dbReference>
<dbReference type="InterPro" id="IPR001965">
    <property type="entry name" value="Znf_PHD"/>
</dbReference>
<keyword evidence="3" id="KW-1017">Isopeptide bond</keyword>
<feature type="compositionally biased region" description="Low complexity" evidence="16">
    <location>
        <begin position="130"/>
        <end position="144"/>
    </location>
</feature>
<dbReference type="PROSITE" id="PS50016">
    <property type="entry name" value="ZF_PHD_2"/>
    <property type="match status" value="2"/>
</dbReference>
<dbReference type="PANTHER" id="PTHR46309:SF1">
    <property type="entry name" value="PHD FINGER PROTEIN 12"/>
    <property type="match status" value="1"/>
</dbReference>
<dbReference type="Gene3D" id="2.60.200.20">
    <property type="match status" value="1"/>
</dbReference>
<dbReference type="FunFam" id="3.30.40.10:FF:000164">
    <property type="entry name" value="PHD finger protein 12"/>
    <property type="match status" value="1"/>
</dbReference>
<dbReference type="PROSITE" id="PS50006">
    <property type="entry name" value="FHA_DOMAIN"/>
    <property type="match status" value="1"/>
</dbReference>
<keyword evidence="4" id="KW-0597">Phosphoprotein</keyword>
<evidence type="ECO:0000256" key="7">
    <source>
        <dbReference type="ARBA" id="ARBA00022771"/>
    </source>
</evidence>
<reference evidence="17 18" key="1">
    <citation type="journal article" date="2017" name="G3 (Bethesda)">
        <title>The Physical Genome Mapping of Anopheles albimanus Corrected Scaffold Misassemblies and Identified Interarm Rearrangements in Genus Anopheles.</title>
        <authorList>
            <person name="Artemov G.N."/>
            <person name="Peery A.N."/>
            <person name="Jiang X."/>
            <person name="Tu Z."/>
            <person name="Stegniy V.N."/>
            <person name="Sharakhova M.V."/>
            <person name="Sharakhov I.V."/>
        </authorList>
    </citation>
    <scope>NUCLEOTIDE SEQUENCE [LARGE SCALE GENOMIC DNA]</scope>
    <source>
        <strain evidence="17 18">ALBI9_A</strain>
    </source>
</reference>
<evidence type="ECO:0000256" key="9">
    <source>
        <dbReference type="ARBA" id="ARBA00022843"/>
    </source>
</evidence>
<evidence type="ECO:0000256" key="13">
    <source>
        <dbReference type="ARBA" id="ARBA00065785"/>
    </source>
</evidence>
<evidence type="ECO:0000256" key="5">
    <source>
        <dbReference type="ARBA" id="ARBA00022723"/>
    </source>
</evidence>
<dbReference type="InterPro" id="IPR042163">
    <property type="entry name" value="PHF12"/>
</dbReference>
<evidence type="ECO:0000256" key="1">
    <source>
        <dbReference type="ARBA" id="ARBA00004123"/>
    </source>
</evidence>
<name>A0A182F7F0_ANOAL</name>
<evidence type="ECO:0000256" key="10">
    <source>
        <dbReference type="ARBA" id="ARBA00023015"/>
    </source>
</evidence>
<dbReference type="CDD" id="cd15533">
    <property type="entry name" value="PHD1_PHF12"/>
    <property type="match status" value="1"/>
</dbReference>
<dbReference type="PANTHER" id="PTHR46309">
    <property type="entry name" value="PHD FINGER PROTEIN 12"/>
    <property type="match status" value="1"/>
</dbReference>
<evidence type="ECO:0000256" key="4">
    <source>
        <dbReference type="ARBA" id="ARBA00022553"/>
    </source>
</evidence>
<evidence type="ECO:0000256" key="11">
    <source>
        <dbReference type="ARBA" id="ARBA00023163"/>
    </source>
</evidence>
<dbReference type="InterPro" id="IPR019786">
    <property type="entry name" value="Zinc_finger_PHD-type_CS"/>
</dbReference>
<dbReference type="STRING" id="7167.A0A182F7F0"/>
<dbReference type="SUPFAM" id="SSF57903">
    <property type="entry name" value="FYVE/PHD zinc finger"/>
    <property type="match status" value="2"/>
</dbReference>
<evidence type="ECO:0000313" key="18">
    <source>
        <dbReference type="Proteomes" id="UP000069272"/>
    </source>
</evidence>
<dbReference type="VEuPathDB" id="VectorBase:AALB002409"/>
<evidence type="ECO:0000256" key="6">
    <source>
        <dbReference type="ARBA" id="ARBA00022737"/>
    </source>
</evidence>
<keyword evidence="11" id="KW-0804">Transcription</keyword>
<feature type="compositionally biased region" description="Polar residues" evidence="16">
    <location>
        <begin position="192"/>
        <end position="201"/>
    </location>
</feature>
<dbReference type="SUPFAM" id="SSF49879">
    <property type="entry name" value="SMAD/FHA domain"/>
    <property type="match status" value="1"/>
</dbReference>
<comment type="subcellular location">
    <subcellularLocation>
        <location evidence="1">Nucleus</location>
    </subcellularLocation>
</comment>
<keyword evidence="12" id="KW-0539">Nucleus</keyword>
<dbReference type="InterPro" id="IPR031966">
    <property type="entry name" value="PHF12_MRG-bd"/>
</dbReference>
<dbReference type="AlphaFoldDB" id="A0A182F7F0"/>
<dbReference type="GO" id="GO:0070822">
    <property type="term" value="C:Sin3-type complex"/>
    <property type="evidence" value="ECO:0007669"/>
    <property type="project" value="TreeGrafter"/>
</dbReference>
<accession>A0A182F7F0</accession>
<feature type="region of interest" description="Disordered" evidence="16">
    <location>
        <begin position="477"/>
        <end position="551"/>
    </location>
</feature>
<feature type="compositionally biased region" description="Pro residues" evidence="16">
    <location>
        <begin position="162"/>
        <end position="171"/>
    </location>
</feature>
<dbReference type="InterPro" id="IPR019787">
    <property type="entry name" value="Znf_PHD-finger"/>
</dbReference>
<keyword evidence="7" id="KW-0863">Zinc-finger</keyword>
<keyword evidence="10" id="KW-0805">Transcription regulation</keyword>
<feature type="compositionally biased region" description="Basic and acidic residues" evidence="16">
    <location>
        <begin position="515"/>
        <end position="529"/>
    </location>
</feature>
<evidence type="ECO:0000256" key="8">
    <source>
        <dbReference type="ARBA" id="ARBA00022833"/>
    </source>
</evidence>
<dbReference type="CDD" id="cd15534">
    <property type="entry name" value="PHD2_PHF12_Rco1"/>
    <property type="match status" value="1"/>
</dbReference>
<keyword evidence="9" id="KW-0832">Ubl conjugation</keyword>
<dbReference type="SMART" id="SM00249">
    <property type="entry name" value="PHD"/>
    <property type="match status" value="2"/>
</dbReference>
<feature type="region of interest" description="Disordered" evidence="16">
    <location>
        <begin position="122"/>
        <end position="210"/>
    </location>
</feature>
<proteinExistence type="predicted"/>